<dbReference type="InterPro" id="IPR023352">
    <property type="entry name" value="MAPEG-like_dom_sf"/>
</dbReference>
<protein>
    <submittedName>
        <fullName evidence="6">Membrane-associated proteins in eicosanoid and glutathione metabolism</fullName>
    </submittedName>
</protein>
<dbReference type="GO" id="GO:0016020">
    <property type="term" value="C:membrane"/>
    <property type="evidence" value="ECO:0007669"/>
    <property type="project" value="UniProtKB-SubCell"/>
</dbReference>
<dbReference type="Pfam" id="PF01124">
    <property type="entry name" value="MAPEG"/>
    <property type="match status" value="1"/>
</dbReference>
<dbReference type="GO" id="GO:0005635">
    <property type="term" value="C:nuclear envelope"/>
    <property type="evidence" value="ECO:0007669"/>
    <property type="project" value="TreeGrafter"/>
</dbReference>
<keyword evidence="4 5" id="KW-0472">Membrane</keyword>
<dbReference type="RefSeq" id="XP_018280767.1">
    <property type="nucleotide sequence ID" value="XM_018422503.1"/>
</dbReference>
<evidence type="ECO:0000313" key="6">
    <source>
        <dbReference type="EMBL" id="KLT44276.1"/>
    </source>
</evidence>
<dbReference type="OrthoDB" id="410651at2759"/>
<organism evidence="6 7">
    <name type="scientific">Cutaneotrichosporon oleaginosum</name>
    <dbReference type="NCBI Taxonomy" id="879819"/>
    <lineage>
        <taxon>Eukaryota</taxon>
        <taxon>Fungi</taxon>
        <taxon>Dikarya</taxon>
        <taxon>Basidiomycota</taxon>
        <taxon>Agaricomycotina</taxon>
        <taxon>Tremellomycetes</taxon>
        <taxon>Trichosporonales</taxon>
        <taxon>Trichosporonaceae</taxon>
        <taxon>Cutaneotrichosporon</taxon>
    </lineage>
</organism>
<accession>A0A0J0XT60</accession>
<comment type="subcellular location">
    <subcellularLocation>
        <location evidence="1">Membrane</location>
        <topology evidence="1">Multi-pass membrane protein</topology>
    </subcellularLocation>
</comment>
<feature type="transmembrane region" description="Helical" evidence="5">
    <location>
        <begin position="132"/>
        <end position="156"/>
    </location>
</feature>
<feature type="transmembrane region" description="Helical" evidence="5">
    <location>
        <begin position="12"/>
        <end position="32"/>
    </location>
</feature>
<evidence type="ECO:0000256" key="1">
    <source>
        <dbReference type="ARBA" id="ARBA00004141"/>
    </source>
</evidence>
<dbReference type="SUPFAM" id="SSF161084">
    <property type="entry name" value="MAPEG domain-like"/>
    <property type="match status" value="1"/>
</dbReference>
<sequence length="158" mass="17086">MATAHITPGFTLPATFPVMGVGVVALLFLNVFQLQNVVKARKAAGVKYPALYASEEEARADPKKKLFNCAQRAHANTLEYLPTVLSLFAFLGCFHPKLATGSILAWTLSRFSYTIGYSSGDPAKRNAGLGRLGLPALCGLIFPTMYVVGVEVYRLFLA</sequence>
<evidence type="ECO:0000256" key="4">
    <source>
        <dbReference type="ARBA" id="ARBA00023136"/>
    </source>
</evidence>
<dbReference type="STRING" id="879819.A0A0J0XT60"/>
<dbReference type="GO" id="GO:0004602">
    <property type="term" value="F:glutathione peroxidase activity"/>
    <property type="evidence" value="ECO:0007669"/>
    <property type="project" value="TreeGrafter"/>
</dbReference>
<evidence type="ECO:0000256" key="3">
    <source>
        <dbReference type="ARBA" id="ARBA00022989"/>
    </source>
</evidence>
<dbReference type="GO" id="GO:0004364">
    <property type="term" value="F:glutathione transferase activity"/>
    <property type="evidence" value="ECO:0007669"/>
    <property type="project" value="TreeGrafter"/>
</dbReference>
<dbReference type="EMBL" id="KQ087188">
    <property type="protein sequence ID" value="KLT44276.1"/>
    <property type="molecule type" value="Genomic_DNA"/>
</dbReference>
<keyword evidence="7" id="KW-1185">Reference proteome</keyword>
<dbReference type="InterPro" id="IPR001129">
    <property type="entry name" value="Membr-assoc_MAPEG"/>
</dbReference>
<dbReference type="GeneID" id="28983106"/>
<evidence type="ECO:0000256" key="5">
    <source>
        <dbReference type="SAM" id="Phobius"/>
    </source>
</evidence>
<dbReference type="PANTHER" id="PTHR10250:SF26">
    <property type="entry name" value="GLUTATHIONE S-TRANSFERASE 3, MITOCHONDRIAL"/>
    <property type="match status" value="1"/>
</dbReference>
<dbReference type="PANTHER" id="PTHR10250">
    <property type="entry name" value="MICROSOMAL GLUTATHIONE S-TRANSFERASE"/>
    <property type="match status" value="1"/>
</dbReference>
<dbReference type="Gene3D" id="1.20.120.550">
    <property type="entry name" value="Membrane associated eicosanoid/glutathione metabolism-like domain"/>
    <property type="match status" value="1"/>
</dbReference>
<gene>
    <name evidence="6" type="ORF">CC85DRAFT_283792</name>
</gene>
<dbReference type="InterPro" id="IPR050997">
    <property type="entry name" value="MAPEG"/>
</dbReference>
<keyword evidence="3 5" id="KW-1133">Transmembrane helix</keyword>
<evidence type="ECO:0000256" key="2">
    <source>
        <dbReference type="ARBA" id="ARBA00022692"/>
    </source>
</evidence>
<dbReference type="Proteomes" id="UP000053611">
    <property type="component" value="Unassembled WGS sequence"/>
</dbReference>
<dbReference type="GO" id="GO:0005783">
    <property type="term" value="C:endoplasmic reticulum"/>
    <property type="evidence" value="ECO:0007669"/>
    <property type="project" value="TreeGrafter"/>
</dbReference>
<keyword evidence="2 5" id="KW-0812">Transmembrane</keyword>
<reference evidence="6 7" key="1">
    <citation type="submission" date="2015-03" db="EMBL/GenBank/DDBJ databases">
        <title>Genomics and transcriptomics of the oil-accumulating basidiomycete yeast T. oleaginosus allow insights into substrate utilization and the diverse evolutionary trajectories of mating systems in fungi.</title>
        <authorList>
            <consortium name="DOE Joint Genome Institute"/>
            <person name="Kourist R."/>
            <person name="Kracht O."/>
            <person name="Bracharz F."/>
            <person name="Lipzen A."/>
            <person name="Nolan M."/>
            <person name="Ohm R."/>
            <person name="Grigoriev I."/>
            <person name="Sun S."/>
            <person name="Heitman J."/>
            <person name="Bruck T."/>
            <person name="Nowrousian M."/>
        </authorList>
    </citation>
    <scope>NUCLEOTIDE SEQUENCE [LARGE SCALE GENOMIC DNA]</scope>
    <source>
        <strain evidence="6 7">IBC0246</strain>
    </source>
</reference>
<proteinExistence type="predicted"/>
<name>A0A0J0XT60_9TREE</name>
<evidence type="ECO:0000313" key="7">
    <source>
        <dbReference type="Proteomes" id="UP000053611"/>
    </source>
</evidence>
<dbReference type="AlphaFoldDB" id="A0A0J0XT60"/>